<protein>
    <recommendedName>
        <fullName evidence="8">Bcr/CflA family efflux transporter</fullName>
    </recommendedName>
</protein>
<evidence type="ECO:0000313" key="11">
    <source>
        <dbReference type="Proteomes" id="UP000242501"/>
    </source>
</evidence>
<dbReference type="PANTHER" id="PTHR23502:SF132">
    <property type="entry name" value="POLYAMINE TRANSPORTER 2-RELATED"/>
    <property type="match status" value="1"/>
</dbReference>
<keyword evidence="7 8" id="KW-0472">Membrane</keyword>
<evidence type="ECO:0000256" key="3">
    <source>
        <dbReference type="ARBA" id="ARBA00022448"/>
    </source>
</evidence>
<dbReference type="STRING" id="1219383.SAMN05421733_10647"/>
<evidence type="ECO:0000256" key="7">
    <source>
        <dbReference type="ARBA" id="ARBA00023136"/>
    </source>
</evidence>
<evidence type="ECO:0000256" key="5">
    <source>
        <dbReference type="ARBA" id="ARBA00022692"/>
    </source>
</evidence>
<feature type="transmembrane region" description="Helical" evidence="8">
    <location>
        <begin position="372"/>
        <end position="390"/>
    </location>
</feature>
<dbReference type="AlphaFoldDB" id="A0A1G6HJQ3"/>
<organism evidence="10 11">
    <name type="scientific">Acinetobacter boissieri</name>
    <dbReference type="NCBI Taxonomy" id="1219383"/>
    <lineage>
        <taxon>Bacteria</taxon>
        <taxon>Pseudomonadati</taxon>
        <taxon>Pseudomonadota</taxon>
        <taxon>Gammaproteobacteria</taxon>
        <taxon>Moraxellales</taxon>
        <taxon>Moraxellaceae</taxon>
        <taxon>Acinetobacter</taxon>
    </lineage>
</organism>
<evidence type="ECO:0000259" key="9">
    <source>
        <dbReference type="PROSITE" id="PS50850"/>
    </source>
</evidence>
<feature type="transmembrane region" description="Helical" evidence="8">
    <location>
        <begin position="165"/>
        <end position="184"/>
    </location>
</feature>
<feature type="transmembrane region" description="Helical" evidence="8">
    <location>
        <begin position="247"/>
        <end position="268"/>
    </location>
</feature>
<keyword evidence="8" id="KW-0997">Cell inner membrane</keyword>
<dbReference type="SUPFAM" id="SSF103473">
    <property type="entry name" value="MFS general substrate transporter"/>
    <property type="match status" value="1"/>
</dbReference>
<dbReference type="Gene3D" id="1.20.1720.10">
    <property type="entry name" value="Multidrug resistance protein D"/>
    <property type="match status" value="1"/>
</dbReference>
<comment type="caution">
    <text evidence="8">Lacks conserved residue(s) required for the propagation of feature annotation.</text>
</comment>
<evidence type="ECO:0000256" key="2">
    <source>
        <dbReference type="ARBA" id="ARBA00006236"/>
    </source>
</evidence>
<feature type="domain" description="Major facilitator superfamily (MFS) profile" evidence="9">
    <location>
        <begin position="10"/>
        <end position="392"/>
    </location>
</feature>
<feature type="transmembrane region" description="Helical" evidence="8">
    <location>
        <begin position="344"/>
        <end position="366"/>
    </location>
</feature>
<proteinExistence type="inferred from homology"/>
<keyword evidence="3 8" id="KW-0813">Transport</keyword>
<dbReference type="PANTHER" id="PTHR23502">
    <property type="entry name" value="MAJOR FACILITATOR SUPERFAMILY"/>
    <property type="match status" value="1"/>
</dbReference>
<dbReference type="PROSITE" id="PS50850">
    <property type="entry name" value="MFS"/>
    <property type="match status" value="1"/>
</dbReference>
<dbReference type="InterPro" id="IPR036259">
    <property type="entry name" value="MFS_trans_sf"/>
</dbReference>
<dbReference type="OrthoDB" id="9814303at2"/>
<reference evidence="11" key="1">
    <citation type="submission" date="2016-09" db="EMBL/GenBank/DDBJ databases">
        <authorList>
            <person name="Varghese N."/>
            <person name="Submissions S."/>
        </authorList>
    </citation>
    <scope>NUCLEOTIDE SEQUENCE [LARGE SCALE GENOMIC DNA]</scope>
    <source>
        <strain evidence="11">ANC 4422</strain>
    </source>
</reference>
<dbReference type="EMBL" id="FMYL01000006">
    <property type="protein sequence ID" value="SDB94145.1"/>
    <property type="molecule type" value="Genomic_DNA"/>
</dbReference>
<feature type="transmembrane region" description="Helical" evidence="8">
    <location>
        <begin position="46"/>
        <end position="65"/>
    </location>
</feature>
<feature type="transmembrane region" description="Helical" evidence="8">
    <location>
        <begin position="306"/>
        <end position="332"/>
    </location>
</feature>
<dbReference type="InterPro" id="IPR020846">
    <property type="entry name" value="MFS_dom"/>
</dbReference>
<dbReference type="InterPro" id="IPR011701">
    <property type="entry name" value="MFS"/>
</dbReference>
<dbReference type="RefSeq" id="WP_092748138.1">
    <property type="nucleotide sequence ID" value="NZ_FMYL01000006.1"/>
</dbReference>
<gene>
    <name evidence="10" type="ORF">SAMN05421733_10647</name>
</gene>
<evidence type="ECO:0000313" key="10">
    <source>
        <dbReference type="EMBL" id="SDB94145.1"/>
    </source>
</evidence>
<feature type="transmembrane region" description="Helical" evidence="8">
    <location>
        <begin position="280"/>
        <end position="300"/>
    </location>
</feature>
<keyword evidence="4" id="KW-1003">Cell membrane</keyword>
<feature type="transmembrane region" description="Helical" evidence="8">
    <location>
        <begin position="77"/>
        <end position="95"/>
    </location>
</feature>
<dbReference type="CDD" id="cd17320">
    <property type="entry name" value="MFS_MdfA_MDR_like"/>
    <property type="match status" value="1"/>
</dbReference>
<evidence type="ECO:0000256" key="8">
    <source>
        <dbReference type="RuleBase" id="RU365088"/>
    </source>
</evidence>
<keyword evidence="5 8" id="KW-0812">Transmembrane</keyword>
<keyword evidence="6 8" id="KW-1133">Transmembrane helix</keyword>
<evidence type="ECO:0000256" key="6">
    <source>
        <dbReference type="ARBA" id="ARBA00022989"/>
    </source>
</evidence>
<sequence length="392" mass="42389">MQKKPYTTTWLCVLATLTALGPFSIDMYLSALPSMAKDLHVTTTSIASTLPAYFMGLAFGQLIYGPLTDHFGRRKPLFIGLALYILASLVCVFATQLEVLIIARVAQALGGCVGVVVARSAIRDRLEGAEAAQAFSSLMAVQGLAPVLAPLFGSLVLAYFDWRAIFGFLFALGAIAFIFSWFQFPETLPASRRKKHTFSSAIKGYIELIQDSRFIIPSVASGLLMGLMFTYINSASELFIDQLHTSTALFSILFSVNAFGLVIVANINRILSKKHAPLQLLKFGGTIQLVATLFLLAIAFLGQVSIITLMFGLFFMVACVGFVAPNATVLALASQGQRAGQASALLGALQFFFGLISGVVLTVLPLDLMHNMTLIMLVYCMVGVLLIWKIRG</sequence>
<comment type="similarity">
    <text evidence="2 8">Belongs to the major facilitator superfamily. Bcr/CmlA family.</text>
</comment>
<dbReference type="InterPro" id="IPR004812">
    <property type="entry name" value="Efflux_drug-R_Bcr/CmlA"/>
</dbReference>
<dbReference type="GO" id="GO:0042910">
    <property type="term" value="F:xenobiotic transmembrane transporter activity"/>
    <property type="evidence" value="ECO:0007669"/>
    <property type="project" value="InterPro"/>
</dbReference>
<dbReference type="FunFam" id="1.20.1720.10:FF:000005">
    <property type="entry name" value="Bcr/CflA family efflux transporter"/>
    <property type="match status" value="1"/>
</dbReference>
<feature type="transmembrane region" description="Helical" evidence="8">
    <location>
        <begin position="214"/>
        <end position="232"/>
    </location>
</feature>
<name>A0A1G6HJQ3_9GAMM</name>
<feature type="transmembrane region" description="Helical" evidence="8">
    <location>
        <begin position="134"/>
        <end position="159"/>
    </location>
</feature>
<dbReference type="Pfam" id="PF07690">
    <property type="entry name" value="MFS_1"/>
    <property type="match status" value="1"/>
</dbReference>
<dbReference type="Proteomes" id="UP000242501">
    <property type="component" value="Unassembled WGS sequence"/>
</dbReference>
<dbReference type="GO" id="GO:0005886">
    <property type="term" value="C:plasma membrane"/>
    <property type="evidence" value="ECO:0007669"/>
    <property type="project" value="UniProtKB-SubCell"/>
</dbReference>
<dbReference type="NCBIfam" id="TIGR00710">
    <property type="entry name" value="efflux_Bcr_CflA"/>
    <property type="match status" value="1"/>
</dbReference>
<feature type="transmembrane region" description="Helical" evidence="8">
    <location>
        <begin position="101"/>
        <end position="122"/>
    </location>
</feature>
<accession>A0A1G6HJQ3</accession>
<evidence type="ECO:0000256" key="1">
    <source>
        <dbReference type="ARBA" id="ARBA00004651"/>
    </source>
</evidence>
<keyword evidence="11" id="KW-1185">Reference proteome</keyword>
<dbReference type="GO" id="GO:1990961">
    <property type="term" value="P:xenobiotic detoxification by transmembrane export across the plasma membrane"/>
    <property type="evidence" value="ECO:0007669"/>
    <property type="project" value="InterPro"/>
</dbReference>
<comment type="subcellular location">
    <subcellularLocation>
        <location evidence="8">Cell inner membrane</location>
        <topology evidence="8">Multi-pass membrane protein</topology>
    </subcellularLocation>
    <subcellularLocation>
        <location evidence="1">Cell membrane</location>
        <topology evidence="1">Multi-pass membrane protein</topology>
    </subcellularLocation>
</comment>
<evidence type="ECO:0000256" key="4">
    <source>
        <dbReference type="ARBA" id="ARBA00022475"/>
    </source>
</evidence>